<sequence length="342" mass="36625">MKNLIEKLSNMRGISGSEYRITDELCLMLEPYCDSVRTDALGSVIAERKCGKENAPKIMIEAHCDEIGLMVTSIQKGGFLTFANIGGVDNRILPLLEVVIHGKEDVAGVIGVKPPHLREEDKTPVISDMAIDTGLPEEEVRKLVSVGDGVTIAQSVGRLGKHQWSGKSLDDRASAAALIDVMKELKGKKLNADVYAVLAVQEEVGCRGAKTAAYSVKPDMAIAVDVTHAVTPDNSENAFKTGCGAVICTGPNLHPKLTAKLFETARKHGILTETEVEGGDTGTDAWTVQTAGIGCPTALISIPLKYMHTSVETLSLSDVKAVSRLISSFIIDAGEDCKWLRL</sequence>
<accession>A0A9D1H4E7</accession>
<dbReference type="GO" id="GO:0006508">
    <property type="term" value="P:proteolysis"/>
    <property type="evidence" value="ECO:0007669"/>
    <property type="project" value="UniProtKB-KW"/>
</dbReference>
<feature type="binding site" evidence="8">
    <location>
        <position position="225"/>
    </location>
    <ligand>
        <name>Zn(2+)</name>
        <dbReference type="ChEBI" id="CHEBI:29105"/>
        <label>1</label>
    </ligand>
</feature>
<comment type="similarity">
    <text evidence="1 6">Belongs to the peptidase M42 family.</text>
</comment>
<name>A0A9D1H4E7_9FIRM</name>
<dbReference type="InterPro" id="IPR008007">
    <property type="entry name" value="Peptidase_M42"/>
</dbReference>
<dbReference type="AlphaFoldDB" id="A0A9D1H4E7"/>
<feature type="binding site" evidence="8">
    <location>
        <position position="170"/>
    </location>
    <ligand>
        <name>Zn(2+)</name>
        <dbReference type="ChEBI" id="CHEBI:29105"/>
        <label>2</label>
    </ligand>
</feature>
<comment type="caution">
    <text evidence="9">The sequence shown here is derived from an EMBL/GenBank/DDBJ whole genome shotgun (WGS) entry which is preliminary data.</text>
</comment>
<dbReference type="PANTHER" id="PTHR32481:SF0">
    <property type="entry name" value="AMINOPEPTIDASE YPDE-RELATED"/>
    <property type="match status" value="1"/>
</dbReference>
<feature type="binding site" evidence="8">
    <location>
        <position position="63"/>
    </location>
    <ligand>
        <name>Zn(2+)</name>
        <dbReference type="ChEBI" id="CHEBI:29105"/>
        <label>1</label>
    </ligand>
</feature>
<dbReference type="EMBL" id="DVLU01000051">
    <property type="protein sequence ID" value="HIT85294.1"/>
    <property type="molecule type" value="Genomic_DNA"/>
</dbReference>
<dbReference type="PIRSF" id="PIRSF001123">
    <property type="entry name" value="PepA_GA"/>
    <property type="match status" value="1"/>
</dbReference>
<evidence type="ECO:0000256" key="1">
    <source>
        <dbReference type="ARBA" id="ARBA00006272"/>
    </source>
</evidence>
<dbReference type="GO" id="GO:0004177">
    <property type="term" value="F:aminopeptidase activity"/>
    <property type="evidence" value="ECO:0007669"/>
    <property type="project" value="UniProtKB-UniRule"/>
</dbReference>
<evidence type="ECO:0000256" key="6">
    <source>
        <dbReference type="PIRNR" id="PIRNR001123"/>
    </source>
</evidence>
<dbReference type="Proteomes" id="UP000824165">
    <property type="component" value="Unassembled WGS sequence"/>
</dbReference>
<dbReference type="InterPro" id="IPR023367">
    <property type="entry name" value="Peptidase_M42_dom2"/>
</dbReference>
<protein>
    <submittedName>
        <fullName evidence="9">M20/M25/M40 family metallo-hydrolase</fullName>
    </submittedName>
</protein>
<feature type="binding site" evidence="8">
    <location>
        <position position="203"/>
    </location>
    <ligand>
        <name>Zn(2+)</name>
        <dbReference type="ChEBI" id="CHEBI:29105"/>
        <label>2</label>
    </ligand>
</feature>
<comment type="cofactor">
    <cofactor evidence="8">
        <name>a divalent metal cation</name>
        <dbReference type="ChEBI" id="CHEBI:60240"/>
    </cofactor>
    <text evidence="8">Binds 2 divalent metal cations per subunit.</text>
</comment>
<evidence type="ECO:0000256" key="3">
    <source>
        <dbReference type="ARBA" id="ARBA00022670"/>
    </source>
</evidence>
<evidence type="ECO:0000256" key="4">
    <source>
        <dbReference type="ARBA" id="ARBA00022723"/>
    </source>
</evidence>
<feature type="binding site" evidence="8">
    <location>
        <position position="308"/>
    </location>
    <ligand>
        <name>Zn(2+)</name>
        <dbReference type="ChEBI" id="CHEBI:29105"/>
        <label>2</label>
    </ligand>
</feature>
<evidence type="ECO:0000313" key="10">
    <source>
        <dbReference type="Proteomes" id="UP000824165"/>
    </source>
</evidence>
<dbReference type="Gene3D" id="3.40.630.10">
    <property type="entry name" value="Zn peptidases"/>
    <property type="match status" value="1"/>
</dbReference>
<dbReference type="PANTHER" id="PTHR32481">
    <property type="entry name" value="AMINOPEPTIDASE"/>
    <property type="match status" value="1"/>
</dbReference>
<proteinExistence type="inferred from homology"/>
<reference evidence="9" key="2">
    <citation type="journal article" date="2021" name="PeerJ">
        <title>Extensive microbial diversity within the chicken gut microbiome revealed by metagenomics and culture.</title>
        <authorList>
            <person name="Gilroy R."/>
            <person name="Ravi A."/>
            <person name="Getino M."/>
            <person name="Pursley I."/>
            <person name="Horton D.L."/>
            <person name="Alikhan N.F."/>
            <person name="Baker D."/>
            <person name="Gharbi K."/>
            <person name="Hall N."/>
            <person name="Watson M."/>
            <person name="Adriaenssens E.M."/>
            <person name="Foster-Nyarko E."/>
            <person name="Jarju S."/>
            <person name="Secka A."/>
            <person name="Antonio M."/>
            <person name="Oren A."/>
            <person name="Chaudhuri R.R."/>
            <person name="La Ragione R."/>
            <person name="Hildebrand F."/>
            <person name="Pallen M.J."/>
        </authorList>
    </citation>
    <scope>NUCLEOTIDE SEQUENCE</scope>
    <source>
        <strain evidence="9">CHK181-108</strain>
    </source>
</reference>
<keyword evidence="3" id="KW-0645">Protease</keyword>
<reference evidence="9" key="1">
    <citation type="submission" date="2020-10" db="EMBL/GenBank/DDBJ databases">
        <authorList>
            <person name="Gilroy R."/>
        </authorList>
    </citation>
    <scope>NUCLEOTIDE SEQUENCE</scope>
    <source>
        <strain evidence="9">CHK181-108</strain>
    </source>
</reference>
<keyword evidence="5" id="KW-0378">Hydrolase</keyword>
<evidence type="ECO:0000313" key="9">
    <source>
        <dbReference type="EMBL" id="HIT85294.1"/>
    </source>
</evidence>
<dbReference type="SUPFAM" id="SSF53187">
    <property type="entry name" value="Zn-dependent exopeptidases"/>
    <property type="match status" value="1"/>
</dbReference>
<keyword evidence="2" id="KW-0031">Aminopeptidase</keyword>
<dbReference type="Gene3D" id="2.40.30.40">
    <property type="entry name" value="Peptidase M42, domain 2"/>
    <property type="match status" value="1"/>
</dbReference>
<gene>
    <name evidence="9" type="ORF">IAA60_05240</name>
</gene>
<evidence type="ECO:0000256" key="7">
    <source>
        <dbReference type="PIRSR" id="PIRSR001123-1"/>
    </source>
</evidence>
<evidence type="ECO:0000256" key="2">
    <source>
        <dbReference type="ARBA" id="ARBA00022438"/>
    </source>
</evidence>
<dbReference type="Pfam" id="PF05343">
    <property type="entry name" value="Peptidase_M42"/>
    <property type="match status" value="1"/>
</dbReference>
<feature type="active site" description="Proton acceptor" evidence="7">
    <location>
        <position position="202"/>
    </location>
</feature>
<dbReference type="InterPro" id="IPR051464">
    <property type="entry name" value="Peptidase_M42_aminopept"/>
</dbReference>
<dbReference type="GO" id="GO:0046872">
    <property type="term" value="F:metal ion binding"/>
    <property type="evidence" value="ECO:0007669"/>
    <property type="project" value="UniProtKB-UniRule"/>
</dbReference>
<feature type="binding site" evidence="8">
    <location>
        <position position="170"/>
    </location>
    <ligand>
        <name>Zn(2+)</name>
        <dbReference type="ChEBI" id="CHEBI:29105"/>
        <label>1</label>
    </ligand>
</feature>
<evidence type="ECO:0000256" key="5">
    <source>
        <dbReference type="ARBA" id="ARBA00022801"/>
    </source>
</evidence>
<dbReference type="SUPFAM" id="SSF101821">
    <property type="entry name" value="Aminopeptidase/glucanase lid domain"/>
    <property type="match status" value="1"/>
</dbReference>
<keyword evidence="4 8" id="KW-0479">Metal-binding</keyword>
<evidence type="ECO:0000256" key="8">
    <source>
        <dbReference type="PIRSR" id="PIRSR001123-2"/>
    </source>
</evidence>
<organism evidence="9 10">
    <name type="scientific">Candidatus Ornithomonoglobus intestinigallinarum</name>
    <dbReference type="NCBI Taxonomy" id="2840894"/>
    <lineage>
        <taxon>Bacteria</taxon>
        <taxon>Bacillati</taxon>
        <taxon>Bacillota</taxon>
        <taxon>Clostridia</taxon>
        <taxon>Candidatus Ornithomonoglobus</taxon>
    </lineage>
</organism>